<proteinExistence type="predicted"/>
<evidence type="ECO:0000313" key="2">
    <source>
        <dbReference type="Proteomes" id="UP000637383"/>
    </source>
</evidence>
<dbReference type="EMBL" id="JACJTU010000009">
    <property type="protein sequence ID" value="MBD2734652.1"/>
    <property type="molecule type" value="Genomic_DNA"/>
</dbReference>
<protein>
    <recommendedName>
        <fullName evidence="3">TIR domain-containing protein</fullName>
    </recommendedName>
</protein>
<keyword evidence="2" id="KW-1185">Reference proteome</keyword>
<sequence>MPISTSATNLIEVFFSYAHEDEELKNELVKHLSILKRQSIITAWHDRE</sequence>
<accession>A0ABR8K931</accession>
<dbReference type="Proteomes" id="UP000637383">
    <property type="component" value="Unassembled WGS sequence"/>
</dbReference>
<dbReference type="RefSeq" id="WP_190955347.1">
    <property type="nucleotide sequence ID" value="NZ_JACJTU010000009.1"/>
</dbReference>
<evidence type="ECO:0000313" key="1">
    <source>
        <dbReference type="EMBL" id="MBD2734652.1"/>
    </source>
</evidence>
<comment type="caution">
    <text evidence="1">The sequence shown here is derived from an EMBL/GenBank/DDBJ whole genome shotgun (WGS) entry which is preliminary data.</text>
</comment>
<reference evidence="1 2" key="1">
    <citation type="journal article" date="2020" name="ISME J.">
        <title>Comparative genomics reveals insights into cyanobacterial evolution and habitat adaptation.</title>
        <authorList>
            <person name="Chen M.Y."/>
            <person name="Teng W.K."/>
            <person name="Zhao L."/>
            <person name="Hu C.X."/>
            <person name="Zhou Y.K."/>
            <person name="Han B.P."/>
            <person name="Song L.R."/>
            <person name="Shu W.S."/>
        </authorList>
    </citation>
    <scope>NUCLEOTIDE SEQUENCE [LARGE SCALE GENOMIC DNA]</scope>
    <source>
        <strain evidence="1 2">FACHB-159</strain>
    </source>
</reference>
<organism evidence="1 2">
    <name type="scientific">Nostoc paludosum FACHB-159</name>
    <dbReference type="NCBI Taxonomy" id="2692908"/>
    <lineage>
        <taxon>Bacteria</taxon>
        <taxon>Bacillati</taxon>
        <taxon>Cyanobacteriota</taxon>
        <taxon>Cyanophyceae</taxon>
        <taxon>Nostocales</taxon>
        <taxon>Nostocaceae</taxon>
        <taxon>Nostoc</taxon>
    </lineage>
</organism>
<gene>
    <name evidence="1" type="ORF">H6H03_12140</name>
</gene>
<evidence type="ECO:0008006" key="3">
    <source>
        <dbReference type="Google" id="ProtNLM"/>
    </source>
</evidence>
<name>A0ABR8K931_9NOSO</name>